<dbReference type="InterPro" id="IPR043834">
    <property type="entry name" value="REC"/>
</dbReference>
<reference evidence="2 3" key="1">
    <citation type="journal article" date="2013" name="ISME J.">
        <title>Comparative genomics of pathogenic lineages of Vibrio nigripulchritudo identifies virulence-associated traits.</title>
        <authorList>
            <person name="Goudenege D."/>
            <person name="Labreuche Y."/>
            <person name="Krin E."/>
            <person name="Ansquer D."/>
            <person name="Mangenot S."/>
            <person name="Calteau A."/>
            <person name="Medigue C."/>
            <person name="Mazel D."/>
            <person name="Polz M.F."/>
            <person name="Le Roux F."/>
        </authorList>
    </citation>
    <scope>NUCLEOTIDE SEQUENCE [LARGE SCALE GENOMIC DNA]</scope>
    <source>
        <strain evidence="2 3">SOn1</strain>
    </source>
</reference>
<accession>A0AAV2VX64</accession>
<dbReference type="AlphaFoldDB" id="A0AAV2VX64"/>
<dbReference type="Proteomes" id="UP000018211">
    <property type="component" value="Unassembled WGS sequence"/>
</dbReference>
<feature type="domain" description="Response receiver" evidence="1">
    <location>
        <begin position="19"/>
        <end position="133"/>
    </location>
</feature>
<dbReference type="RefSeq" id="WP_022613249.1">
    <property type="nucleotide sequence ID" value="NZ_LK391965.1"/>
</dbReference>
<dbReference type="EMBL" id="CAOF01000166">
    <property type="protein sequence ID" value="CCO48937.1"/>
    <property type="molecule type" value="Genomic_DNA"/>
</dbReference>
<sequence length="613" mass="70410">MLANFDYTPFLKQAYIDPIRTVTVIDDEYPTLEQLVILGNDDFDDDDLERLSDIIEVSRKKEFNWLLDVYNGEEKSINSGSVTSRLNHSDLLILDYHLDGNDDGYCKKSIDIVKNLSSNRHFNLVAVHTKGYDNSKGAVNDVFIDIIISLQPKPRFLHIKTKTIESIEEQLDEWSFEHDEISQEIVDSISTIDLLMLIRDYSNQILDPNFDHAVWNHFTSIYDDKPEYINIQKTDLVKWLCNKKFEEYEGCFKDNPAEFFNWGIDNDTNWVKTEDLFLTVIGKKQTPVSDIPTKILHAINQSKPHPHELILSKLRNEVESNGISASSKILQRKFLQAAWLTELLKEDTDQGIMTVSWSVVSKLWEELAQEIRPQIGEFTVELVKGLKTIDDPLAYFLEEHTRENKNQIVQHANCFSCSKKISYHHLITGHVVLFNDNYWLCLTPMCDLVPGQKSDSSLMPVTLVQMYDAKVAHKVTRENMAKALGLDLEDLPELSDTEVIDQIIEYSTENNLLFIAPQEDKAEVKILSFTYGLDGKSNPKAKDYYIENHGLFDSQTKELNIQYVVPSAEQGKNDLQQLSGKAVVVAELRYEYALNLLRKLGVARSRVGLDFIR</sequence>
<comment type="caution">
    <text evidence="2">The sequence shown here is derived from an EMBL/GenBank/DDBJ whole genome shotgun (WGS) entry which is preliminary data.</text>
</comment>
<name>A0AAV2VX64_9VIBR</name>
<organism evidence="2 3">
    <name type="scientific">Vibrio nigripulchritudo SOn1</name>
    <dbReference type="NCBI Taxonomy" id="1238450"/>
    <lineage>
        <taxon>Bacteria</taxon>
        <taxon>Pseudomonadati</taxon>
        <taxon>Pseudomonadota</taxon>
        <taxon>Gammaproteobacteria</taxon>
        <taxon>Vibrionales</taxon>
        <taxon>Vibrionaceae</taxon>
        <taxon>Vibrio</taxon>
    </lineage>
</organism>
<evidence type="ECO:0000313" key="3">
    <source>
        <dbReference type="Proteomes" id="UP000018211"/>
    </source>
</evidence>
<gene>
    <name evidence="2" type="ORF">VIBNISOn1_710037</name>
</gene>
<evidence type="ECO:0000313" key="2">
    <source>
        <dbReference type="EMBL" id="CCO48937.1"/>
    </source>
</evidence>
<protein>
    <recommendedName>
        <fullName evidence="1">Response receiver domain-containing protein</fullName>
    </recommendedName>
</protein>
<evidence type="ECO:0000259" key="1">
    <source>
        <dbReference type="Pfam" id="PF19192"/>
    </source>
</evidence>
<dbReference type="Pfam" id="PF19192">
    <property type="entry name" value="Response_reg_2"/>
    <property type="match status" value="1"/>
</dbReference>
<proteinExistence type="predicted"/>